<dbReference type="Pfam" id="PF17900">
    <property type="entry name" value="Peptidase_M1_N"/>
    <property type="match status" value="1"/>
</dbReference>
<dbReference type="Pfam" id="PF11838">
    <property type="entry name" value="ERAP1_C"/>
    <property type="match status" value="1"/>
</dbReference>
<dbReference type="PRINTS" id="PR00756">
    <property type="entry name" value="ALADIPTASE"/>
</dbReference>
<dbReference type="GO" id="GO:0005615">
    <property type="term" value="C:extracellular space"/>
    <property type="evidence" value="ECO:0007669"/>
    <property type="project" value="TreeGrafter"/>
</dbReference>
<dbReference type="Proteomes" id="UP000574332">
    <property type="component" value="Unassembled WGS sequence"/>
</dbReference>
<evidence type="ECO:0000256" key="9">
    <source>
        <dbReference type="ARBA" id="ARBA00022801"/>
    </source>
</evidence>
<keyword evidence="10" id="KW-0862">Zinc</keyword>
<dbReference type="GO" id="GO:0006508">
    <property type="term" value="P:proteolysis"/>
    <property type="evidence" value="ECO:0007669"/>
    <property type="project" value="UniProtKB-KW"/>
</dbReference>
<evidence type="ECO:0000313" key="15">
    <source>
        <dbReference type="EMBL" id="NYI49668.1"/>
    </source>
</evidence>
<dbReference type="InterPro" id="IPR027268">
    <property type="entry name" value="Peptidase_M4/M1_CTD_sf"/>
</dbReference>
<dbReference type="GO" id="GO:0016020">
    <property type="term" value="C:membrane"/>
    <property type="evidence" value="ECO:0007669"/>
    <property type="project" value="TreeGrafter"/>
</dbReference>
<dbReference type="SUPFAM" id="SSF63737">
    <property type="entry name" value="Leukotriene A4 hydrolase N-terminal domain"/>
    <property type="match status" value="1"/>
</dbReference>
<reference evidence="15 16" key="1">
    <citation type="submission" date="2020-07" db="EMBL/GenBank/DDBJ databases">
        <title>Genomic Encyclopedia of Type Strains, Phase IV (KMG-IV): sequencing the most valuable type-strain genomes for metagenomic binning, comparative biology and taxonomic classification.</title>
        <authorList>
            <person name="Goeker M."/>
        </authorList>
    </citation>
    <scope>NUCLEOTIDE SEQUENCE [LARGE SCALE GENOMIC DNA]</scope>
    <source>
        <strain evidence="15 16">DSM 23697</strain>
    </source>
</reference>
<dbReference type="EMBL" id="JACCCY010000002">
    <property type="protein sequence ID" value="NYI49668.1"/>
    <property type="molecule type" value="Genomic_DNA"/>
</dbReference>
<keyword evidence="8" id="KW-0479">Metal-binding</keyword>
<sequence length="851" mass="98608">MHQFKYQLSLWISFTFMMLLFGSCSGYKMMNGPVFNPGVSLELAELRKQEVSGLKYKLYFKIPEDKNEEVSGKVVMDFMLNRTNVDKTNEFGGVLLDCRINKDKIYKVWANGRQVNKWIVNEHIVIPESVVKKGANQIAVQFVAEDQSLNRNAEYLYTLLVPDRARTLFPCFDQPNLKAEFSLQLDIPAHWTAVSNTAIINEKTTNDRKEIHFAPTEPLSTYLFSFVAGLLNRTEQFQNGQKIAVYHRETDPQKLIQLDTIFHQVFASIKWMEEYTGVPYPFAKYDLIILPGFQYGGMEHTGATLYNDRRMFLDEHPTPDEELGRTLLIAHETAHMWFGDLVTMNWFNDVWTKEVFANYFAARITEPLFPDVNHRLSNLRTFYISSLGEDRTPGTTSIRQPLDNLRNSGLIYGQIIYNKAPIVMEKLVELIGQEAFQSGIREYLRTYAYGNATWDDLVSILDSKTDADLKQFSDVWVNQKGMPEIDMELKGNRLIVRQRDLLNRGIFWPQRFNVTLCGKKTISREINLTDSILELPLDFYPDYVLPNTDGRGYGRFLLSSEAVQYIVDNWFSEKDEVCRLSLLMTLYENYQSKRLSPSLIANTLLKGLPIESNPIIASALVGYLNSCVNDLNGEPRLYIEQRMYELYQTHKLPSVRLQLLRALMSMVVSPDVIEALYGIWSDGKSELLSERDYMTLSYELAIRMPERSAAILAKQRERITNPDRIREYDYVARALNHDTTRLDNLFESLLIPSNRRIEPWTQTVLYYLNHPTRQDYSVKYIRPALDALRDVQRTGDIFFPRGWVGALLGGYRSMDAYQEVQDFLKDNPQYPPLLKNKILQAAYPLFRCNED</sequence>
<evidence type="ECO:0000256" key="2">
    <source>
        <dbReference type="ARBA" id="ARBA00001947"/>
    </source>
</evidence>
<evidence type="ECO:0000259" key="14">
    <source>
        <dbReference type="Pfam" id="PF17900"/>
    </source>
</evidence>
<evidence type="ECO:0000259" key="12">
    <source>
        <dbReference type="Pfam" id="PF01433"/>
    </source>
</evidence>
<evidence type="ECO:0000256" key="11">
    <source>
        <dbReference type="ARBA" id="ARBA00023049"/>
    </source>
</evidence>
<dbReference type="InterPro" id="IPR045357">
    <property type="entry name" value="Aminopeptidase_N-like_N"/>
</dbReference>
<gene>
    <name evidence="15" type="ORF">F5613_001746</name>
</gene>
<dbReference type="GO" id="GO:0042277">
    <property type="term" value="F:peptide binding"/>
    <property type="evidence" value="ECO:0007669"/>
    <property type="project" value="TreeGrafter"/>
</dbReference>
<keyword evidence="9 15" id="KW-0378">Hydrolase</keyword>
<dbReference type="PROSITE" id="PS51257">
    <property type="entry name" value="PROKAR_LIPOPROTEIN"/>
    <property type="match status" value="1"/>
</dbReference>
<dbReference type="InterPro" id="IPR050344">
    <property type="entry name" value="Peptidase_M1_aminopeptidases"/>
</dbReference>
<dbReference type="GO" id="GO:0016285">
    <property type="term" value="F:alanyl aminopeptidase activity"/>
    <property type="evidence" value="ECO:0007669"/>
    <property type="project" value="UniProtKB-EC"/>
</dbReference>
<keyword evidence="16" id="KW-1185">Reference proteome</keyword>
<dbReference type="PANTHER" id="PTHR11533">
    <property type="entry name" value="PROTEASE M1 ZINC METALLOPROTEASE"/>
    <property type="match status" value="1"/>
</dbReference>
<evidence type="ECO:0000256" key="1">
    <source>
        <dbReference type="ARBA" id="ARBA00000098"/>
    </source>
</evidence>
<dbReference type="Gene3D" id="2.60.40.1730">
    <property type="entry name" value="tricorn interacting facor f3 domain"/>
    <property type="match status" value="1"/>
</dbReference>
<keyword evidence="6 15" id="KW-0031">Aminopeptidase</keyword>
<accession>A0A8E2A2K5</accession>
<comment type="catalytic activity">
    <reaction evidence="1">
        <text>Release of an N-terminal amino acid, Xaa-|-Yaa- from a peptide, amide or arylamide. Xaa is preferably Ala, but may be most amino acids including Pro (slow action). When a terminal hydrophobic residue is followed by a prolyl residue, the two may be released as an intact Xaa-Pro dipeptide.</text>
        <dbReference type="EC" id="3.4.11.2"/>
    </reaction>
</comment>
<dbReference type="AlphaFoldDB" id="A0A8E2A2K5"/>
<dbReference type="InterPro" id="IPR042097">
    <property type="entry name" value="Aminopeptidase_N-like_N_sf"/>
</dbReference>
<dbReference type="GO" id="GO:0043171">
    <property type="term" value="P:peptide catabolic process"/>
    <property type="evidence" value="ECO:0007669"/>
    <property type="project" value="TreeGrafter"/>
</dbReference>
<evidence type="ECO:0000256" key="5">
    <source>
        <dbReference type="ARBA" id="ARBA00015611"/>
    </source>
</evidence>
<dbReference type="Gene3D" id="1.10.390.10">
    <property type="entry name" value="Neutral Protease Domain 2"/>
    <property type="match status" value="1"/>
</dbReference>
<feature type="domain" description="ERAP1-like C-terminal" evidence="13">
    <location>
        <begin position="543"/>
        <end position="840"/>
    </location>
</feature>
<dbReference type="Pfam" id="PF01433">
    <property type="entry name" value="Peptidase_M1"/>
    <property type="match status" value="1"/>
</dbReference>
<dbReference type="GO" id="GO:0008270">
    <property type="term" value="F:zinc ion binding"/>
    <property type="evidence" value="ECO:0007669"/>
    <property type="project" value="InterPro"/>
</dbReference>
<dbReference type="SUPFAM" id="SSF55486">
    <property type="entry name" value="Metalloproteases ('zincins'), catalytic domain"/>
    <property type="match status" value="1"/>
</dbReference>
<evidence type="ECO:0000256" key="4">
    <source>
        <dbReference type="ARBA" id="ARBA00012564"/>
    </source>
</evidence>
<dbReference type="PANTHER" id="PTHR11533:SF174">
    <property type="entry name" value="PUROMYCIN-SENSITIVE AMINOPEPTIDASE-RELATED"/>
    <property type="match status" value="1"/>
</dbReference>
<dbReference type="InterPro" id="IPR014782">
    <property type="entry name" value="Peptidase_M1_dom"/>
</dbReference>
<dbReference type="EC" id="3.4.11.2" evidence="4"/>
<evidence type="ECO:0000259" key="13">
    <source>
        <dbReference type="Pfam" id="PF11838"/>
    </source>
</evidence>
<comment type="cofactor">
    <cofactor evidence="2">
        <name>Zn(2+)</name>
        <dbReference type="ChEBI" id="CHEBI:29105"/>
    </cofactor>
</comment>
<dbReference type="GO" id="GO:0070006">
    <property type="term" value="F:metalloaminopeptidase activity"/>
    <property type="evidence" value="ECO:0007669"/>
    <property type="project" value="TreeGrafter"/>
</dbReference>
<evidence type="ECO:0000256" key="7">
    <source>
        <dbReference type="ARBA" id="ARBA00022670"/>
    </source>
</evidence>
<organism evidence="15 16">
    <name type="scientific">Macellibacteroides fermentans</name>
    <dbReference type="NCBI Taxonomy" id="879969"/>
    <lineage>
        <taxon>Bacteria</taxon>
        <taxon>Pseudomonadati</taxon>
        <taxon>Bacteroidota</taxon>
        <taxon>Bacteroidia</taxon>
        <taxon>Bacteroidales</taxon>
        <taxon>Porphyromonadaceae</taxon>
        <taxon>Macellibacteroides</taxon>
    </lineage>
</organism>
<name>A0A8E2A2K5_9PORP</name>
<comment type="caution">
    <text evidence="15">The sequence shown here is derived from an EMBL/GenBank/DDBJ whole genome shotgun (WGS) entry which is preliminary data.</text>
</comment>
<feature type="domain" description="Peptidase M1 membrane alanine aminopeptidase" evidence="12">
    <location>
        <begin position="265"/>
        <end position="476"/>
    </location>
</feature>
<keyword evidence="11" id="KW-0482">Metalloprotease</keyword>
<proteinExistence type="inferred from homology"/>
<keyword evidence="7" id="KW-0645">Protease</keyword>
<comment type="similarity">
    <text evidence="3">Belongs to the peptidase M1 family.</text>
</comment>
<evidence type="ECO:0000256" key="8">
    <source>
        <dbReference type="ARBA" id="ARBA00022723"/>
    </source>
</evidence>
<dbReference type="CDD" id="cd09602">
    <property type="entry name" value="M1_APN"/>
    <property type="match status" value="1"/>
</dbReference>
<dbReference type="GO" id="GO:0005737">
    <property type="term" value="C:cytoplasm"/>
    <property type="evidence" value="ECO:0007669"/>
    <property type="project" value="TreeGrafter"/>
</dbReference>
<evidence type="ECO:0000256" key="3">
    <source>
        <dbReference type="ARBA" id="ARBA00010136"/>
    </source>
</evidence>
<dbReference type="InterPro" id="IPR024571">
    <property type="entry name" value="ERAP1-like_C_dom"/>
</dbReference>
<feature type="domain" description="Aminopeptidase N-like N-terminal" evidence="14">
    <location>
        <begin position="150"/>
        <end position="223"/>
    </location>
</feature>
<dbReference type="InterPro" id="IPR001930">
    <property type="entry name" value="Peptidase_M1"/>
</dbReference>
<protein>
    <recommendedName>
        <fullName evidence="5">Aminopeptidase N</fullName>
        <ecNumber evidence="4">3.4.11.2</ecNumber>
    </recommendedName>
</protein>
<evidence type="ECO:0000313" key="16">
    <source>
        <dbReference type="Proteomes" id="UP000574332"/>
    </source>
</evidence>
<evidence type="ECO:0000256" key="10">
    <source>
        <dbReference type="ARBA" id="ARBA00022833"/>
    </source>
</evidence>
<evidence type="ECO:0000256" key="6">
    <source>
        <dbReference type="ARBA" id="ARBA00022438"/>
    </source>
</evidence>